<dbReference type="Proteomes" id="UP000317909">
    <property type="component" value="Chromosome"/>
</dbReference>
<organism evidence="1 2">
    <name type="scientific">Lacipirellula limnantheis</name>
    <dbReference type="NCBI Taxonomy" id="2528024"/>
    <lineage>
        <taxon>Bacteria</taxon>
        <taxon>Pseudomonadati</taxon>
        <taxon>Planctomycetota</taxon>
        <taxon>Planctomycetia</taxon>
        <taxon>Pirellulales</taxon>
        <taxon>Lacipirellulaceae</taxon>
        <taxon>Lacipirellula</taxon>
    </lineage>
</organism>
<evidence type="ECO:0000313" key="1">
    <source>
        <dbReference type="EMBL" id="QDT71567.1"/>
    </source>
</evidence>
<dbReference type="EMBL" id="CP036339">
    <property type="protein sequence ID" value="QDT71567.1"/>
    <property type="molecule type" value="Genomic_DNA"/>
</dbReference>
<dbReference type="RefSeq" id="WP_145430938.1">
    <property type="nucleotide sequence ID" value="NZ_CP036339.1"/>
</dbReference>
<evidence type="ECO:0000313" key="2">
    <source>
        <dbReference type="Proteomes" id="UP000317909"/>
    </source>
</evidence>
<keyword evidence="2" id="KW-1185">Reference proteome</keyword>
<dbReference type="AlphaFoldDB" id="A0A517TT65"/>
<proteinExistence type="predicted"/>
<dbReference type="OrthoDB" id="212892at2"/>
<sequence>MHWHPIVILSCVLTLLCARPGWIGAAEMDESIQALMDVGAQGKGHEQAASALRDLSQQPATALLPLLHGMDRANPIASNWLRGAFELIADRELKSGRLAVQPELEAFTLDRSHSAESRQLAFDWLLKIDPDAADRLVPGMIDDPSAEFRRASVQRLLDEALRAHDAKNVAGCKTLYAEAFNAALDPDQLDLAFDKLVELGEAPDLKRQLGLLNRWWLIAPFDHRGGIGFDAAYAPESEIDLQKKYAGTEGEVAWVEKTSDERHAILDLNNLLGRHKGAVAYAYCEFDSERDQPAEIRLGTPNGWKLWINDQPMFAHEEYHQSSRLDQYRTPVRLKAGKNRILLKICQNEQTQDWAQRWEFQLRICDESGKAILPVGAPSSDAEKVSQR</sequence>
<protein>
    <submittedName>
        <fullName evidence="1">Uncharacterized protein</fullName>
    </submittedName>
</protein>
<accession>A0A517TT65</accession>
<reference evidence="1 2" key="1">
    <citation type="submission" date="2019-02" db="EMBL/GenBank/DDBJ databases">
        <title>Deep-cultivation of Planctomycetes and their phenomic and genomic characterization uncovers novel biology.</title>
        <authorList>
            <person name="Wiegand S."/>
            <person name="Jogler M."/>
            <person name="Boedeker C."/>
            <person name="Pinto D."/>
            <person name="Vollmers J."/>
            <person name="Rivas-Marin E."/>
            <person name="Kohn T."/>
            <person name="Peeters S.H."/>
            <person name="Heuer A."/>
            <person name="Rast P."/>
            <person name="Oberbeckmann S."/>
            <person name="Bunk B."/>
            <person name="Jeske O."/>
            <person name="Meyerdierks A."/>
            <person name="Storesund J.E."/>
            <person name="Kallscheuer N."/>
            <person name="Luecker S."/>
            <person name="Lage O.M."/>
            <person name="Pohl T."/>
            <person name="Merkel B.J."/>
            <person name="Hornburger P."/>
            <person name="Mueller R.-W."/>
            <person name="Bruemmer F."/>
            <person name="Labrenz M."/>
            <person name="Spormann A.M."/>
            <person name="Op den Camp H."/>
            <person name="Overmann J."/>
            <person name="Amann R."/>
            <person name="Jetten M.S.M."/>
            <person name="Mascher T."/>
            <person name="Medema M.H."/>
            <person name="Devos D.P."/>
            <person name="Kaster A.-K."/>
            <person name="Ovreas L."/>
            <person name="Rohde M."/>
            <person name="Galperin M.Y."/>
            <person name="Jogler C."/>
        </authorList>
    </citation>
    <scope>NUCLEOTIDE SEQUENCE [LARGE SCALE GENOMIC DNA]</scope>
    <source>
        <strain evidence="1 2">I41</strain>
    </source>
</reference>
<dbReference type="KEGG" id="llh:I41_07270"/>
<gene>
    <name evidence="1" type="ORF">I41_07270</name>
</gene>
<name>A0A517TT65_9BACT</name>